<evidence type="ECO:0000256" key="5">
    <source>
        <dbReference type="SAM" id="Phobius"/>
    </source>
</evidence>
<keyword evidence="4" id="KW-0560">Oxidoreductase</keyword>
<name>A0AAV6W272_9ARAC</name>
<proteinExistence type="inferred from homology"/>
<dbReference type="EMBL" id="JAFNEN010000004">
    <property type="protein sequence ID" value="KAG8201586.1"/>
    <property type="molecule type" value="Genomic_DNA"/>
</dbReference>
<reference evidence="6 7" key="1">
    <citation type="journal article" date="2022" name="Nat. Ecol. Evol.">
        <title>A masculinizing supergene underlies an exaggerated male reproductive morph in a spider.</title>
        <authorList>
            <person name="Hendrickx F."/>
            <person name="De Corte Z."/>
            <person name="Sonet G."/>
            <person name="Van Belleghem S.M."/>
            <person name="Kostlbacher S."/>
            <person name="Vangestel C."/>
        </authorList>
    </citation>
    <scope>NUCLEOTIDE SEQUENCE [LARGE SCALE GENOMIC DNA]</scope>
    <source>
        <strain evidence="6">W744_W776</strain>
    </source>
</reference>
<dbReference type="PANTHER" id="PTHR43899">
    <property type="entry name" value="RH59310P"/>
    <property type="match status" value="1"/>
</dbReference>
<evidence type="ECO:0000256" key="2">
    <source>
        <dbReference type="ARBA" id="ARBA00006484"/>
    </source>
</evidence>
<dbReference type="PRINTS" id="PR00081">
    <property type="entry name" value="GDHRDH"/>
</dbReference>
<dbReference type="PANTHER" id="PTHR43899:SF13">
    <property type="entry name" value="RH59310P"/>
    <property type="match status" value="1"/>
</dbReference>
<dbReference type="InterPro" id="IPR020904">
    <property type="entry name" value="Sc_DH/Rdtase_CS"/>
</dbReference>
<keyword evidence="3" id="KW-0521">NADP</keyword>
<dbReference type="PROSITE" id="PS00061">
    <property type="entry name" value="ADH_SHORT"/>
    <property type="match status" value="1"/>
</dbReference>
<dbReference type="GO" id="GO:0016491">
    <property type="term" value="F:oxidoreductase activity"/>
    <property type="evidence" value="ECO:0007669"/>
    <property type="project" value="UniProtKB-KW"/>
</dbReference>
<keyword evidence="5" id="KW-0812">Transmembrane</keyword>
<dbReference type="PIRSF" id="PIRSF000126">
    <property type="entry name" value="11-beta-HSD1"/>
    <property type="match status" value="1"/>
</dbReference>
<accession>A0AAV6W272</accession>
<comment type="caution">
    <text evidence="6">The sequence shown here is derived from an EMBL/GenBank/DDBJ whole genome shotgun (WGS) entry which is preliminary data.</text>
</comment>
<protein>
    <submittedName>
        <fullName evidence="6">Uncharacterized protein</fullName>
    </submittedName>
</protein>
<dbReference type="GO" id="GO:0005783">
    <property type="term" value="C:endoplasmic reticulum"/>
    <property type="evidence" value="ECO:0007669"/>
    <property type="project" value="UniProtKB-SubCell"/>
</dbReference>
<dbReference type="InterPro" id="IPR036291">
    <property type="entry name" value="NAD(P)-bd_dom_sf"/>
</dbReference>
<dbReference type="CDD" id="cd05356">
    <property type="entry name" value="17beta-HSD1_like_SDR_c"/>
    <property type="match status" value="1"/>
</dbReference>
<dbReference type="AlphaFoldDB" id="A0AAV6W272"/>
<evidence type="ECO:0000256" key="3">
    <source>
        <dbReference type="ARBA" id="ARBA00022857"/>
    </source>
</evidence>
<keyword evidence="5" id="KW-1133">Transmembrane helix</keyword>
<dbReference type="Gene3D" id="3.40.50.720">
    <property type="entry name" value="NAD(P)-binding Rossmann-like Domain"/>
    <property type="match status" value="1"/>
</dbReference>
<evidence type="ECO:0000256" key="4">
    <source>
        <dbReference type="ARBA" id="ARBA00023002"/>
    </source>
</evidence>
<sequence>MSTEEKCPLSPEESKGLVWYIGYLFIFFLLFKIFRSLWRGLYSCFIADLIGKTVDWKKLDKWAVVTGATDGIGKAYAKALAAKGFDIVLISRTQEKLEDVAAEIEKKYSVKTKVIAVDVTGEIDIYDKIRREIDGLKIGVLVNNVGMSYAWSEYLTKVPNGEKFADNLVKANITTCLRMTLLVLPRMEQQGKGVILNISSLSACSVLLTIYSSVSALFPVPLLTIYSSCKVFVNFFSKATQEEYRKNGIIIQSVLPGFVATNMSKMRPSFTTCTPEAFVKWALKTVGVETQTYGYPVHKLQGYIQEFCGQYLPEDWYLSINHNMMNDLRKRYYRKYGMVDGDKMTSAKDK</sequence>
<dbReference type="InterPro" id="IPR051019">
    <property type="entry name" value="VLCFA-Steroid_DH"/>
</dbReference>
<comment type="subcellular location">
    <subcellularLocation>
        <location evidence="1">Endoplasmic reticulum</location>
    </subcellularLocation>
</comment>
<comment type="similarity">
    <text evidence="2">Belongs to the short-chain dehydrogenases/reductases (SDR) family.</text>
</comment>
<evidence type="ECO:0000313" key="6">
    <source>
        <dbReference type="EMBL" id="KAG8201586.1"/>
    </source>
</evidence>
<organism evidence="6 7">
    <name type="scientific">Oedothorax gibbosus</name>
    <dbReference type="NCBI Taxonomy" id="931172"/>
    <lineage>
        <taxon>Eukaryota</taxon>
        <taxon>Metazoa</taxon>
        <taxon>Ecdysozoa</taxon>
        <taxon>Arthropoda</taxon>
        <taxon>Chelicerata</taxon>
        <taxon>Arachnida</taxon>
        <taxon>Araneae</taxon>
        <taxon>Araneomorphae</taxon>
        <taxon>Entelegynae</taxon>
        <taxon>Araneoidea</taxon>
        <taxon>Linyphiidae</taxon>
        <taxon>Erigoninae</taxon>
        <taxon>Oedothorax</taxon>
    </lineage>
</organism>
<dbReference type="Pfam" id="PF00106">
    <property type="entry name" value="adh_short"/>
    <property type="match status" value="1"/>
</dbReference>
<gene>
    <name evidence="6" type="ORF">JTE90_011252</name>
</gene>
<feature type="transmembrane region" description="Helical" evidence="5">
    <location>
        <begin position="17"/>
        <end position="34"/>
    </location>
</feature>
<dbReference type="Proteomes" id="UP000827092">
    <property type="component" value="Unassembled WGS sequence"/>
</dbReference>
<evidence type="ECO:0000313" key="7">
    <source>
        <dbReference type="Proteomes" id="UP000827092"/>
    </source>
</evidence>
<keyword evidence="5" id="KW-0472">Membrane</keyword>
<dbReference type="InterPro" id="IPR002347">
    <property type="entry name" value="SDR_fam"/>
</dbReference>
<keyword evidence="7" id="KW-1185">Reference proteome</keyword>
<evidence type="ECO:0000256" key="1">
    <source>
        <dbReference type="ARBA" id="ARBA00004240"/>
    </source>
</evidence>
<dbReference type="FunFam" id="3.40.50.720:FF:000137">
    <property type="entry name" value="Hydroxysteroid (17-beta) dehydrogenase 3"/>
    <property type="match status" value="1"/>
</dbReference>
<dbReference type="SUPFAM" id="SSF51735">
    <property type="entry name" value="NAD(P)-binding Rossmann-fold domains"/>
    <property type="match status" value="1"/>
</dbReference>